<evidence type="ECO:0000256" key="8">
    <source>
        <dbReference type="SAM" id="MobiDB-lite"/>
    </source>
</evidence>
<dbReference type="InterPro" id="IPR002478">
    <property type="entry name" value="PUA"/>
</dbReference>
<comment type="catalytic activity">
    <reaction evidence="2">
        <text>uridine in snRNA = pseudouridine in snRNA</text>
        <dbReference type="Rhea" id="RHEA:51124"/>
        <dbReference type="Rhea" id="RHEA-COMP:12891"/>
        <dbReference type="Rhea" id="RHEA-COMP:12892"/>
        <dbReference type="ChEBI" id="CHEBI:65314"/>
        <dbReference type="ChEBI" id="CHEBI:65315"/>
    </reaction>
</comment>
<dbReference type="Pfam" id="PF01472">
    <property type="entry name" value="PUA"/>
    <property type="match status" value="1"/>
</dbReference>
<dbReference type="PANTHER" id="PTHR23127">
    <property type="entry name" value="CENTROMERE/MICROTUBULE BINDING PROTEIN CBF5"/>
    <property type="match status" value="1"/>
</dbReference>
<evidence type="ECO:0000256" key="6">
    <source>
        <dbReference type="ARBA" id="ARBA00023235"/>
    </source>
</evidence>
<feature type="compositionally biased region" description="Basic and acidic residues" evidence="8">
    <location>
        <begin position="413"/>
        <end position="466"/>
    </location>
</feature>
<comment type="catalytic activity">
    <reaction evidence="3">
        <text>uridine in 5S rRNA = pseudouridine in 5S rRNA</text>
        <dbReference type="Rhea" id="RHEA:47036"/>
        <dbReference type="Rhea" id="RHEA-COMP:11730"/>
        <dbReference type="Rhea" id="RHEA-COMP:11731"/>
        <dbReference type="ChEBI" id="CHEBI:65314"/>
        <dbReference type="ChEBI" id="CHEBI:65315"/>
    </reaction>
</comment>
<dbReference type="InterPro" id="IPR036974">
    <property type="entry name" value="PUA_sf"/>
</dbReference>
<dbReference type="CDD" id="cd02572">
    <property type="entry name" value="PseudoU_synth_hDyskerin"/>
    <property type="match status" value="1"/>
</dbReference>
<dbReference type="FunFam" id="3.30.2350.10:FF:000001">
    <property type="entry name" value="H/ACA ribonucleoprotein complex subunit CBF5"/>
    <property type="match status" value="1"/>
</dbReference>
<dbReference type="InterPro" id="IPR015947">
    <property type="entry name" value="PUA-like_sf"/>
</dbReference>
<dbReference type="Pfam" id="PF16198">
    <property type="entry name" value="TruB_C_2"/>
    <property type="match status" value="1"/>
</dbReference>
<dbReference type="EMBL" id="JANBUW010000029">
    <property type="protein sequence ID" value="KAJ2850550.1"/>
    <property type="molecule type" value="Genomic_DNA"/>
</dbReference>
<dbReference type="PROSITE" id="PS50890">
    <property type="entry name" value="PUA"/>
    <property type="match status" value="1"/>
</dbReference>
<dbReference type="Pfam" id="PF01509">
    <property type="entry name" value="TruB_N"/>
    <property type="match status" value="1"/>
</dbReference>
<evidence type="ECO:0000259" key="9">
    <source>
        <dbReference type="SMART" id="SM00359"/>
    </source>
</evidence>
<organism evidence="11 12">
    <name type="scientific">Coemansia brasiliensis</name>
    <dbReference type="NCBI Taxonomy" id="2650707"/>
    <lineage>
        <taxon>Eukaryota</taxon>
        <taxon>Fungi</taxon>
        <taxon>Fungi incertae sedis</taxon>
        <taxon>Zoopagomycota</taxon>
        <taxon>Kickxellomycotina</taxon>
        <taxon>Kickxellomycetes</taxon>
        <taxon>Kickxellales</taxon>
        <taxon>Kickxellaceae</taxon>
        <taxon>Coemansia</taxon>
    </lineage>
</organism>
<feature type="domain" description="PUA" evidence="9">
    <location>
        <begin position="268"/>
        <end position="342"/>
    </location>
</feature>
<dbReference type="SUPFAM" id="SSF88697">
    <property type="entry name" value="PUA domain-like"/>
    <property type="match status" value="1"/>
</dbReference>
<dbReference type="NCBIfam" id="NF003280">
    <property type="entry name" value="PRK04270.1"/>
    <property type="match status" value="1"/>
</dbReference>
<gene>
    <name evidence="11" type="primary">CBF5</name>
    <name evidence="11" type="ORF">IWW36_001800</name>
</gene>
<dbReference type="InterPro" id="IPR020103">
    <property type="entry name" value="PsdUridine_synth_cat_dom_sf"/>
</dbReference>
<evidence type="ECO:0000256" key="5">
    <source>
        <dbReference type="ARBA" id="ARBA00019272"/>
    </source>
</evidence>
<protein>
    <recommendedName>
        <fullName evidence="5">H/ACA ribonucleoprotein complex subunit CBF5</fullName>
    </recommendedName>
    <alternativeName>
        <fullName evidence="7">H/ACA ribonucleoprotein complex subunit cbf5</fullName>
    </alternativeName>
</protein>
<comment type="catalytic activity">
    <reaction evidence="1">
        <text>a uridine in mRNA = a pseudouridine in mRNA</text>
        <dbReference type="Rhea" id="RHEA:56644"/>
        <dbReference type="Rhea" id="RHEA-COMP:14658"/>
        <dbReference type="Rhea" id="RHEA-COMP:14659"/>
        <dbReference type="ChEBI" id="CHEBI:65314"/>
        <dbReference type="ChEBI" id="CHEBI:65315"/>
    </reaction>
</comment>
<dbReference type="GO" id="GO:1990481">
    <property type="term" value="P:mRNA pseudouridine synthesis"/>
    <property type="evidence" value="ECO:0007669"/>
    <property type="project" value="TreeGrafter"/>
</dbReference>
<dbReference type="SMART" id="SM01136">
    <property type="entry name" value="DKCLD"/>
    <property type="match status" value="1"/>
</dbReference>
<dbReference type="Gene3D" id="2.30.130.10">
    <property type="entry name" value="PUA domain"/>
    <property type="match status" value="1"/>
</dbReference>
<evidence type="ECO:0000313" key="12">
    <source>
        <dbReference type="Proteomes" id="UP001139887"/>
    </source>
</evidence>
<feature type="region of interest" description="Disordered" evidence="8">
    <location>
        <begin position="394"/>
        <end position="466"/>
    </location>
</feature>
<comment type="caution">
    <text evidence="11">The sequence shown here is derived from an EMBL/GenBank/DDBJ whole genome shotgun (WGS) entry which is preliminary data.</text>
</comment>
<evidence type="ECO:0000256" key="2">
    <source>
        <dbReference type="ARBA" id="ARBA00001832"/>
    </source>
</evidence>
<evidence type="ECO:0000256" key="3">
    <source>
        <dbReference type="ARBA" id="ARBA00001896"/>
    </source>
</evidence>
<dbReference type="GO" id="GO:0003723">
    <property type="term" value="F:RNA binding"/>
    <property type="evidence" value="ECO:0007669"/>
    <property type="project" value="InterPro"/>
</dbReference>
<dbReference type="GO" id="GO:0031118">
    <property type="term" value="P:rRNA pseudouridine synthesis"/>
    <property type="evidence" value="ECO:0007669"/>
    <property type="project" value="TreeGrafter"/>
</dbReference>
<dbReference type="GO" id="GO:0031429">
    <property type="term" value="C:box H/ACA snoRNP complex"/>
    <property type="evidence" value="ECO:0007669"/>
    <property type="project" value="TreeGrafter"/>
</dbReference>
<proteinExistence type="inferred from homology"/>
<evidence type="ECO:0000256" key="7">
    <source>
        <dbReference type="ARBA" id="ARBA00072225"/>
    </source>
</evidence>
<evidence type="ECO:0000256" key="1">
    <source>
        <dbReference type="ARBA" id="ARBA00001166"/>
    </source>
</evidence>
<keyword evidence="6" id="KW-0413">Isomerase</keyword>
<reference evidence="11" key="1">
    <citation type="submission" date="2022-07" db="EMBL/GenBank/DDBJ databases">
        <title>Phylogenomic reconstructions and comparative analyses of Kickxellomycotina fungi.</title>
        <authorList>
            <person name="Reynolds N.K."/>
            <person name="Stajich J.E."/>
            <person name="Barry K."/>
            <person name="Grigoriev I.V."/>
            <person name="Crous P."/>
            <person name="Smith M.E."/>
        </authorList>
    </citation>
    <scope>NUCLEOTIDE SEQUENCE</scope>
    <source>
        <strain evidence="11">NRRL 1566</strain>
    </source>
</reference>
<dbReference type="CDD" id="cd21148">
    <property type="entry name" value="PUA_Cbf5"/>
    <property type="match status" value="1"/>
</dbReference>
<feature type="domain" description="Dyskerin-like" evidence="10">
    <location>
        <begin position="19"/>
        <end position="77"/>
    </location>
</feature>
<dbReference type="InterPro" id="IPR012960">
    <property type="entry name" value="Dyskerin-like"/>
</dbReference>
<dbReference type="SMART" id="SM00359">
    <property type="entry name" value="PUA"/>
    <property type="match status" value="1"/>
</dbReference>
<dbReference type="InterPro" id="IPR004802">
    <property type="entry name" value="tRNA_PsdUridine_synth_B_fam"/>
</dbReference>
<dbReference type="InterPro" id="IPR002501">
    <property type="entry name" value="PsdUridine_synth_N"/>
</dbReference>
<comment type="similarity">
    <text evidence="4">Belongs to the pseudouridine synthase TruB family.</text>
</comment>
<dbReference type="AlphaFoldDB" id="A0A9W8IAU8"/>
<dbReference type="SUPFAM" id="SSF55120">
    <property type="entry name" value="Pseudouridine synthase"/>
    <property type="match status" value="1"/>
</dbReference>
<dbReference type="NCBIfam" id="TIGR00425">
    <property type="entry name" value="CBF5"/>
    <property type="match status" value="1"/>
</dbReference>
<dbReference type="Proteomes" id="UP001139887">
    <property type="component" value="Unassembled WGS sequence"/>
</dbReference>
<sequence>MSTEGDYLIKPESTGASIDTSQWPYLLKNYDKLHVRTGHYTPIPVGSTPLKRPLEDYIRYGVINLDKPANPSSHEVVAWIRRILRVEKTGHSGTLDPKVTGCLIVCVDRATRLVKSQQSAGKEYVCVVRLHDALENEMALAKAVETLTGALFQRPPLISAVKRQLRVRTIYESKLLEFDNQRHLGVFWVSCEAGTYMRTLCVHLGLLLGVGGHMQELRRVRSGAVTENDNLVTMHDVLDAQWVYDNTKDETYLRRVVRPLEWLLTGYKRVVVKDSSINAICYGAKLMVPGLLRFEDGIEINDEVVLMTTKGEAIAIAIAQMNTAVMATCDHGVVARIKRVIMERDTYPRKWGLGPVAQQKKKMIKEGKLDKFGRKNEETPASWTKSYVDFAADGEDSQNAEPTAEATVAPKRKAAESDHEMDIDSDSEKPSTTKDDKKAKKEAKKAEKLAKKQLKQEKKNKKSKNE</sequence>
<dbReference type="Pfam" id="PF08068">
    <property type="entry name" value="DKCLD"/>
    <property type="match status" value="1"/>
</dbReference>
<dbReference type="GO" id="GO:0000495">
    <property type="term" value="P:box H/ACA sno(s)RNA 3'-end processing"/>
    <property type="evidence" value="ECO:0007669"/>
    <property type="project" value="TreeGrafter"/>
</dbReference>
<dbReference type="GO" id="GO:0009982">
    <property type="term" value="F:pseudouridine synthase activity"/>
    <property type="evidence" value="ECO:0007669"/>
    <property type="project" value="InterPro"/>
</dbReference>
<evidence type="ECO:0000256" key="4">
    <source>
        <dbReference type="ARBA" id="ARBA00008999"/>
    </source>
</evidence>
<evidence type="ECO:0000313" key="11">
    <source>
        <dbReference type="EMBL" id="KAJ2850550.1"/>
    </source>
</evidence>
<dbReference type="InterPro" id="IPR004521">
    <property type="entry name" value="Uncharacterised_CHP00451"/>
</dbReference>
<dbReference type="Gene3D" id="3.30.2350.10">
    <property type="entry name" value="Pseudouridine synthase"/>
    <property type="match status" value="1"/>
</dbReference>
<dbReference type="GO" id="GO:0031120">
    <property type="term" value="P:snRNA pseudouridine synthesis"/>
    <property type="evidence" value="ECO:0007669"/>
    <property type="project" value="TreeGrafter"/>
</dbReference>
<accession>A0A9W8IAU8</accession>
<dbReference type="InterPro" id="IPR032819">
    <property type="entry name" value="TruB_C"/>
</dbReference>
<name>A0A9W8IAU8_9FUNG</name>
<dbReference type="OrthoDB" id="10250002at2759"/>
<evidence type="ECO:0000259" key="10">
    <source>
        <dbReference type="SMART" id="SM01136"/>
    </source>
</evidence>
<dbReference type="NCBIfam" id="TIGR00451">
    <property type="entry name" value="unchar_dom_2"/>
    <property type="match status" value="1"/>
</dbReference>
<keyword evidence="12" id="KW-1185">Reference proteome</keyword>
<dbReference type="PANTHER" id="PTHR23127:SF0">
    <property type="entry name" value="H_ACA RIBONUCLEOPROTEIN COMPLEX SUBUNIT DKC1"/>
    <property type="match status" value="1"/>
</dbReference>